<dbReference type="EMBL" id="JACAZI010000004">
    <property type="protein sequence ID" value="KAF7361975.1"/>
    <property type="molecule type" value="Genomic_DNA"/>
</dbReference>
<comment type="caution">
    <text evidence="2">The sequence shown here is derived from an EMBL/GenBank/DDBJ whole genome shotgun (WGS) entry which is preliminary data.</text>
</comment>
<feature type="region of interest" description="Disordered" evidence="1">
    <location>
        <begin position="1"/>
        <end position="117"/>
    </location>
</feature>
<accession>A0A8H7D5B4</accession>
<feature type="region of interest" description="Disordered" evidence="1">
    <location>
        <begin position="165"/>
        <end position="318"/>
    </location>
</feature>
<feature type="compositionally biased region" description="Basic and acidic residues" evidence="1">
    <location>
        <begin position="23"/>
        <end position="40"/>
    </location>
</feature>
<feature type="compositionally biased region" description="Pro residues" evidence="1">
    <location>
        <begin position="285"/>
        <end position="313"/>
    </location>
</feature>
<proteinExistence type="predicted"/>
<gene>
    <name evidence="2" type="ORF">MVEN_00542500</name>
</gene>
<dbReference type="Proteomes" id="UP000620124">
    <property type="component" value="Unassembled WGS sequence"/>
</dbReference>
<reference evidence="2" key="1">
    <citation type="submission" date="2020-05" db="EMBL/GenBank/DDBJ databases">
        <title>Mycena genomes resolve the evolution of fungal bioluminescence.</title>
        <authorList>
            <person name="Tsai I.J."/>
        </authorList>
    </citation>
    <scope>NUCLEOTIDE SEQUENCE</scope>
    <source>
        <strain evidence="2">CCC161011</strain>
    </source>
</reference>
<keyword evidence="3" id="KW-1185">Reference proteome</keyword>
<feature type="compositionally biased region" description="Acidic residues" evidence="1">
    <location>
        <begin position="96"/>
        <end position="114"/>
    </location>
</feature>
<evidence type="ECO:0000256" key="1">
    <source>
        <dbReference type="SAM" id="MobiDB-lite"/>
    </source>
</evidence>
<protein>
    <submittedName>
        <fullName evidence="2">Uncharacterized protein</fullName>
    </submittedName>
</protein>
<sequence length="351" mass="38225">MPPAENTVAPPSPSSPQDEEDLTGAHRWDDDEEQHLDPKGKAKRTSRSANTPEDEAELRQVTRKGKAREMYPEEDDVSVNATYNGSTINRYPNEDAGADDDDEREYPPVTEDEAETRRIAENLKRWEVAERMKRKAAREGTTLFDTQSPTVVSNLTWRASLLWSGKKAPAPRDNNPSLGAHTALNSQDEGEGDGVPLDDIAATPTPSPTHSEPVNPFTNPNPQLNIPGSSADPFSDAAAEAVMSPTNDPPPPLPTPQLENGDAIALQPQRPAMLTASSSMSIRRPPTPKPLGLPPPRAPPPPLQQSSPPPVPVPTEDDEPKVRWWHEWLCGFGEGADRGGDHQAGRTNPFE</sequence>
<evidence type="ECO:0000313" key="3">
    <source>
        <dbReference type="Proteomes" id="UP000620124"/>
    </source>
</evidence>
<feature type="compositionally biased region" description="Polar residues" evidence="1">
    <location>
        <begin position="208"/>
        <end position="228"/>
    </location>
</feature>
<dbReference type="OrthoDB" id="3358973at2759"/>
<dbReference type="AlphaFoldDB" id="A0A8H7D5B4"/>
<name>A0A8H7D5B4_9AGAR</name>
<organism evidence="2 3">
    <name type="scientific">Mycena venus</name>
    <dbReference type="NCBI Taxonomy" id="2733690"/>
    <lineage>
        <taxon>Eukaryota</taxon>
        <taxon>Fungi</taxon>
        <taxon>Dikarya</taxon>
        <taxon>Basidiomycota</taxon>
        <taxon>Agaricomycotina</taxon>
        <taxon>Agaricomycetes</taxon>
        <taxon>Agaricomycetidae</taxon>
        <taxon>Agaricales</taxon>
        <taxon>Marasmiineae</taxon>
        <taxon>Mycenaceae</taxon>
        <taxon>Mycena</taxon>
    </lineage>
</organism>
<feature type="compositionally biased region" description="Polar residues" evidence="1">
    <location>
        <begin position="79"/>
        <end position="90"/>
    </location>
</feature>
<evidence type="ECO:0000313" key="2">
    <source>
        <dbReference type="EMBL" id="KAF7361975.1"/>
    </source>
</evidence>